<protein>
    <submittedName>
        <fullName evidence="6">C-type cytochrome</fullName>
    </submittedName>
</protein>
<dbReference type="AlphaFoldDB" id="A0A6I3KPC8"/>
<feature type="domain" description="Cytochrome c" evidence="5">
    <location>
        <begin position="93"/>
        <end position="183"/>
    </location>
</feature>
<gene>
    <name evidence="6" type="ORF">GIW81_15685</name>
</gene>
<dbReference type="Pfam" id="PF13442">
    <property type="entry name" value="Cytochrome_CBB3"/>
    <property type="match status" value="1"/>
</dbReference>
<evidence type="ECO:0000256" key="1">
    <source>
        <dbReference type="ARBA" id="ARBA00022617"/>
    </source>
</evidence>
<proteinExistence type="predicted"/>
<evidence type="ECO:0000256" key="4">
    <source>
        <dbReference type="PROSITE-ProRule" id="PRU00433"/>
    </source>
</evidence>
<evidence type="ECO:0000256" key="3">
    <source>
        <dbReference type="ARBA" id="ARBA00023004"/>
    </source>
</evidence>
<dbReference type="GO" id="GO:0020037">
    <property type="term" value="F:heme binding"/>
    <property type="evidence" value="ECO:0007669"/>
    <property type="project" value="InterPro"/>
</dbReference>
<accession>A0A6I3KPC8</accession>
<dbReference type="Gene3D" id="1.10.760.10">
    <property type="entry name" value="Cytochrome c-like domain"/>
    <property type="match status" value="1"/>
</dbReference>
<evidence type="ECO:0000313" key="6">
    <source>
        <dbReference type="EMBL" id="MTD95780.1"/>
    </source>
</evidence>
<dbReference type="GO" id="GO:0009055">
    <property type="term" value="F:electron transfer activity"/>
    <property type="evidence" value="ECO:0007669"/>
    <property type="project" value="InterPro"/>
</dbReference>
<dbReference type="EMBL" id="WMBQ01000002">
    <property type="protein sequence ID" value="MTD95780.1"/>
    <property type="molecule type" value="Genomic_DNA"/>
</dbReference>
<name>A0A6I3KPC8_9HYPH</name>
<evidence type="ECO:0000313" key="7">
    <source>
        <dbReference type="Proteomes" id="UP000440694"/>
    </source>
</evidence>
<dbReference type="SUPFAM" id="SSF46626">
    <property type="entry name" value="Cytochrome c"/>
    <property type="match status" value="1"/>
</dbReference>
<evidence type="ECO:0000256" key="2">
    <source>
        <dbReference type="ARBA" id="ARBA00022723"/>
    </source>
</evidence>
<organism evidence="6 7">
    <name type="scientific">Hyphomicrobium album</name>
    <dbReference type="NCBI Taxonomy" id="2665159"/>
    <lineage>
        <taxon>Bacteria</taxon>
        <taxon>Pseudomonadati</taxon>
        <taxon>Pseudomonadota</taxon>
        <taxon>Alphaproteobacteria</taxon>
        <taxon>Hyphomicrobiales</taxon>
        <taxon>Hyphomicrobiaceae</taxon>
        <taxon>Hyphomicrobium</taxon>
    </lineage>
</organism>
<dbReference type="Proteomes" id="UP000440694">
    <property type="component" value="Unassembled WGS sequence"/>
</dbReference>
<dbReference type="InterPro" id="IPR009056">
    <property type="entry name" value="Cyt_c-like_dom"/>
</dbReference>
<dbReference type="RefSeq" id="WP_154740283.1">
    <property type="nucleotide sequence ID" value="NZ_WMBQ01000002.1"/>
</dbReference>
<dbReference type="InterPro" id="IPR036909">
    <property type="entry name" value="Cyt_c-like_dom_sf"/>
</dbReference>
<comment type="caution">
    <text evidence="6">The sequence shown here is derived from an EMBL/GenBank/DDBJ whole genome shotgun (WGS) entry which is preliminary data.</text>
</comment>
<keyword evidence="3 4" id="KW-0408">Iron</keyword>
<reference evidence="6 7" key="1">
    <citation type="submission" date="2019-11" db="EMBL/GenBank/DDBJ databases">
        <title>Identification of a novel strain.</title>
        <authorList>
            <person name="Xu Q."/>
            <person name="Wang G."/>
        </authorList>
    </citation>
    <scope>NUCLEOTIDE SEQUENCE [LARGE SCALE GENOMIC DNA]</scope>
    <source>
        <strain evidence="7">xq</strain>
    </source>
</reference>
<keyword evidence="1 4" id="KW-0349">Heme</keyword>
<dbReference type="PROSITE" id="PS51007">
    <property type="entry name" value="CYTC"/>
    <property type="match status" value="1"/>
</dbReference>
<sequence length="193" mass="21350">MSNPIATAKSSRCRSASMVVALVWLTVAAIGQEGQRPPDFDYWQPEWMTRHLWEPGRMPKGLETRLLRHKAFVELGAAKEYQGMRSTVGQSTSVSVAGRKLYARHCAGCHGMNGMGKGDMAKALSPSPALLAYMITKPIAVDEYLLWSISEGGKQFGSAMPSFKETLPREDIWKIITYMRAGFPEAQRAPSAR</sequence>
<keyword evidence="7" id="KW-1185">Reference proteome</keyword>
<dbReference type="GO" id="GO:0046872">
    <property type="term" value="F:metal ion binding"/>
    <property type="evidence" value="ECO:0007669"/>
    <property type="project" value="UniProtKB-KW"/>
</dbReference>
<evidence type="ECO:0000259" key="5">
    <source>
        <dbReference type="PROSITE" id="PS51007"/>
    </source>
</evidence>
<keyword evidence="2 4" id="KW-0479">Metal-binding</keyword>